<accession>A0A3D8R9U6</accession>
<evidence type="ECO:0000256" key="1">
    <source>
        <dbReference type="SAM" id="MobiDB-lite"/>
    </source>
</evidence>
<feature type="compositionally biased region" description="Polar residues" evidence="1">
    <location>
        <begin position="219"/>
        <end position="228"/>
    </location>
</feature>
<keyword evidence="2" id="KW-1133">Transmembrane helix</keyword>
<dbReference type="EMBL" id="PVWQ01000010">
    <property type="protein sequence ID" value="RDW70819.1"/>
    <property type="molecule type" value="Genomic_DNA"/>
</dbReference>
<evidence type="ECO:0000313" key="3">
    <source>
        <dbReference type="EMBL" id="RDW70819.1"/>
    </source>
</evidence>
<comment type="caution">
    <text evidence="3">The sequence shown here is derived from an EMBL/GenBank/DDBJ whole genome shotgun (WGS) entry which is preliminary data.</text>
</comment>
<proteinExistence type="predicted"/>
<sequence length="472" mass="53617">MAEEMPTNPPTSFSHDSGFLGEEEEEEDYLRGYLLESPRRWNIKSTLPEQHGSTSPSFIQNRPRTLDRFSEDDDYKRFLFTFPRLYSDLTLERDPFFEGRGMPMNPHNTPISQSGRQSEIGSIGKDKRDVLSPAKSDKHATHQLSEVAAPGDIPLTSLFNGRETAWKPPKPPKPPFLADIGIPAQGETENIQPSLQVVPPKRDEDRRPVPEPPYRSLPSRVTSRNFGQNVEPAVTGKPPEHHPARPKQSWETRSIVPGRYFPRPFTHQELEVLGIPLNNPSMPFPAPIPTIDKLPLRRGIINFDWKLADQYPVGTDGTMETNQPTALQRTLNTLWSISQNIFSPRQLTRTALHYFTPWKLVTSKHNPTVRTTITIPFASRSEMPPVDQDQVSIHGLVDGAYVLQLHFISPLLLVQHRTALAAVLRECMRSRIVMTAVAIVRCLTIIIIRWLLFIFRVEFAVEISQVKEEAVE</sequence>
<feature type="transmembrane region" description="Helical" evidence="2">
    <location>
        <begin position="432"/>
        <end position="455"/>
    </location>
</feature>
<evidence type="ECO:0000313" key="4">
    <source>
        <dbReference type="Proteomes" id="UP000256690"/>
    </source>
</evidence>
<keyword evidence="2" id="KW-0472">Membrane</keyword>
<name>A0A3D8R9U6_9EURO</name>
<dbReference type="OrthoDB" id="4411341at2759"/>
<keyword evidence="4" id="KW-1185">Reference proteome</keyword>
<dbReference type="AlphaFoldDB" id="A0A3D8R9U6"/>
<feature type="compositionally biased region" description="Basic and acidic residues" evidence="1">
    <location>
        <begin position="200"/>
        <end position="209"/>
    </location>
</feature>
<reference evidence="3 4" key="1">
    <citation type="journal article" date="2018" name="IMA Fungus">
        <title>IMA Genome-F 9: Draft genome sequence of Annulohypoxylon stygium, Aspergillus mulundensis, Berkeleyomyces basicola (syn. Thielaviopsis basicola), Ceratocystis smalleyi, two Cercospora beticola strains, Coleophoma cylindrospora, Fusarium fracticaudum, Phialophora cf. hyalina, and Morchella septimelata.</title>
        <authorList>
            <person name="Wingfield B.D."/>
            <person name="Bills G.F."/>
            <person name="Dong Y."/>
            <person name="Huang W."/>
            <person name="Nel W.J."/>
            <person name="Swalarsk-Parry B.S."/>
            <person name="Vaghefi N."/>
            <person name="Wilken P.M."/>
            <person name="An Z."/>
            <person name="de Beer Z.W."/>
            <person name="De Vos L."/>
            <person name="Chen L."/>
            <person name="Duong T.A."/>
            <person name="Gao Y."/>
            <person name="Hammerbacher A."/>
            <person name="Kikkert J.R."/>
            <person name="Li Y."/>
            <person name="Li H."/>
            <person name="Li K."/>
            <person name="Li Q."/>
            <person name="Liu X."/>
            <person name="Ma X."/>
            <person name="Naidoo K."/>
            <person name="Pethybridge S.J."/>
            <person name="Sun J."/>
            <person name="Steenkamp E.T."/>
            <person name="van der Nest M.A."/>
            <person name="van Wyk S."/>
            <person name="Wingfield M.J."/>
            <person name="Xiong C."/>
            <person name="Yue Q."/>
            <person name="Zhang X."/>
        </authorList>
    </citation>
    <scope>NUCLEOTIDE SEQUENCE [LARGE SCALE GENOMIC DNA]</scope>
    <source>
        <strain evidence="3 4">DSM 5745</strain>
    </source>
</reference>
<evidence type="ECO:0000256" key="2">
    <source>
        <dbReference type="SAM" id="Phobius"/>
    </source>
</evidence>
<keyword evidence="2" id="KW-0812">Transmembrane</keyword>
<gene>
    <name evidence="3" type="ORF">DSM5745_08330</name>
</gene>
<feature type="region of interest" description="Disordered" evidence="1">
    <location>
        <begin position="1"/>
        <end position="26"/>
    </location>
</feature>
<protein>
    <submittedName>
        <fullName evidence="3">Uncharacterized protein</fullName>
    </submittedName>
</protein>
<dbReference type="Proteomes" id="UP000256690">
    <property type="component" value="Unassembled WGS sequence"/>
</dbReference>
<dbReference type="RefSeq" id="XP_026601350.1">
    <property type="nucleotide sequence ID" value="XM_026750346.1"/>
</dbReference>
<dbReference type="GeneID" id="38118700"/>
<dbReference type="STRING" id="1810919.A0A3D8R9U6"/>
<feature type="region of interest" description="Disordered" evidence="1">
    <location>
        <begin position="187"/>
        <end position="250"/>
    </location>
</feature>
<organism evidence="3 4">
    <name type="scientific">Aspergillus mulundensis</name>
    <dbReference type="NCBI Taxonomy" id="1810919"/>
    <lineage>
        <taxon>Eukaryota</taxon>
        <taxon>Fungi</taxon>
        <taxon>Dikarya</taxon>
        <taxon>Ascomycota</taxon>
        <taxon>Pezizomycotina</taxon>
        <taxon>Eurotiomycetes</taxon>
        <taxon>Eurotiomycetidae</taxon>
        <taxon>Eurotiales</taxon>
        <taxon>Aspergillaceae</taxon>
        <taxon>Aspergillus</taxon>
        <taxon>Aspergillus subgen. Nidulantes</taxon>
    </lineage>
</organism>